<dbReference type="EMBL" id="WUIY01000032">
    <property type="protein sequence ID" value="MXI74500.1"/>
    <property type="molecule type" value="Genomic_DNA"/>
</dbReference>
<dbReference type="Proteomes" id="UP000436141">
    <property type="component" value="Unassembled WGS sequence"/>
</dbReference>
<name>A0A6L7FBS3_ECOLX</name>
<evidence type="ECO:0000313" key="2">
    <source>
        <dbReference type="Proteomes" id="UP000436141"/>
    </source>
</evidence>
<reference evidence="1 2" key="1">
    <citation type="submission" date="2019-12" db="EMBL/GenBank/DDBJ databases">
        <title>Enteriobacteria Tanzani isolates_10434.</title>
        <authorList>
            <person name="Subbiah M."/>
            <person name="Call D."/>
        </authorList>
    </citation>
    <scope>NUCLEOTIDE SEQUENCE [LARGE SCALE GENOMIC DNA]</scope>
    <source>
        <strain evidence="1 2">10434wD1</strain>
    </source>
</reference>
<sequence>MTKMTRNKQQAPEITAATLIKDSAECLASVPALIQQANAKNLRRAASFIRAGITRQMMIAQLCMREAQRLEQMETNGD</sequence>
<evidence type="ECO:0000313" key="1">
    <source>
        <dbReference type="EMBL" id="MXI74500.1"/>
    </source>
</evidence>
<accession>A0A6L7FBS3</accession>
<dbReference type="AlphaFoldDB" id="A0A6L7FBS3"/>
<gene>
    <name evidence="1" type="ORF">GRW05_09460</name>
</gene>
<organism evidence="1 2">
    <name type="scientific">Escherichia coli</name>
    <dbReference type="NCBI Taxonomy" id="562"/>
    <lineage>
        <taxon>Bacteria</taxon>
        <taxon>Pseudomonadati</taxon>
        <taxon>Pseudomonadota</taxon>
        <taxon>Gammaproteobacteria</taxon>
        <taxon>Enterobacterales</taxon>
        <taxon>Enterobacteriaceae</taxon>
        <taxon>Escherichia</taxon>
    </lineage>
</organism>
<protein>
    <submittedName>
        <fullName evidence="1">Uncharacterized protein</fullName>
    </submittedName>
</protein>
<proteinExistence type="predicted"/>
<comment type="caution">
    <text evidence="1">The sequence shown here is derived from an EMBL/GenBank/DDBJ whole genome shotgun (WGS) entry which is preliminary data.</text>
</comment>